<dbReference type="AlphaFoldDB" id="A0A6H9XFK7"/>
<dbReference type="Pfam" id="PF00857">
    <property type="entry name" value="Isochorismatase"/>
    <property type="match status" value="1"/>
</dbReference>
<evidence type="ECO:0000259" key="2">
    <source>
        <dbReference type="Pfam" id="PF00857"/>
    </source>
</evidence>
<dbReference type="InterPro" id="IPR016291">
    <property type="entry name" value="Isochorismatase"/>
</dbReference>
<dbReference type="EC" id="3.3.2.1" evidence="3"/>
<dbReference type="PANTHER" id="PTHR43540">
    <property type="entry name" value="PEROXYUREIDOACRYLATE/UREIDOACRYLATE AMIDOHYDROLASE-RELATED"/>
    <property type="match status" value="1"/>
</dbReference>
<dbReference type="RefSeq" id="WP_005524445.1">
    <property type="nucleotide sequence ID" value="NZ_CAUOYC010000003.1"/>
</dbReference>
<protein>
    <submittedName>
        <fullName evidence="3">Isochorismatase</fullName>
        <ecNumber evidence="3">3.3.2.1</ecNumber>
    </submittedName>
</protein>
<dbReference type="EMBL" id="UARK01000001">
    <property type="protein sequence ID" value="SPW24089.1"/>
    <property type="molecule type" value="Genomic_DNA"/>
</dbReference>
<evidence type="ECO:0000313" key="4">
    <source>
        <dbReference type="Proteomes" id="UP000249886"/>
    </source>
</evidence>
<dbReference type="PANTHER" id="PTHR43540:SF3">
    <property type="entry name" value="ENTEROBACTIN SYNTHASE COMPONENT B"/>
    <property type="match status" value="1"/>
</dbReference>
<accession>A0A6H9XFK7</accession>
<dbReference type="PRINTS" id="PR01398">
    <property type="entry name" value="ISCHRISMTASE"/>
</dbReference>
<dbReference type="InterPro" id="IPR000868">
    <property type="entry name" value="Isochorismatase-like_dom"/>
</dbReference>
<evidence type="ECO:0000313" key="3">
    <source>
        <dbReference type="EMBL" id="SPW24089.1"/>
    </source>
</evidence>
<dbReference type="GO" id="GO:0008908">
    <property type="term" value="F:isochorismatase activity"/>
    <property type="evidence" value="ECO:0007669"/>
    <property type="project" value="UniProtKB-EC"/>
</dbReference>
<dbReference type="GeneID" id="84573110"/>
<sequence length="207" mass="22878">MAIPQLSPYEIPPLPTNQAAHWQLDPKRAALLIHDMQEYFIAAYDRNANPMSTVLSNIQSIISFADSHGMPVFFSAQPPAQHWSRRGLLNDVWGTGIVTDAQAAIIPELEPAAAHHQVITKWRYSAFERTDLEQALAFTRRNQLIITGVYGHMGCQVTAVDAFMKDIQPFMVGDAIADFSATEHAEAMSWVAKRSGMVISTAEVLSA</sequence>
<dbReference type="InterPro" id="IPR036380">
    <property type="entry name" value="Isochorismatase-like_sf"/>
</dbReference>
<dbReference type="Gene3D" id="3.40.50.850">
    <property type="entry name" value="Isochorismatase-like"/>
    <property type="match status" value="1"/>
</dbReference>
<dbReference type="InterPro" id="IPR050272">
    <property type="entry name" value="Isochorismatase-like_hydrls"/>
</dbReference>
<name>A0A6H9XFK7_9CORY</name>
<proteinExistence type="predicted"/>
<keyword evidence="1 3" id="KW-0378">Hydrolase</keyword>
<dbReference type="Proteomes" id="UP000249886">
    <property type="component" value="Unassembled WGS sequence"/>
</dbReference>
<feature type="domain" description="Isochorismatase-like" evidence="2">
    <location>
        <begin position="29"/>
        <end position="203"/>
    </location>
</feature>
<organism evidence="3 4">
    <name type="scientific">Corynebacterium matruchotii</name>
    <dbReference type="NCBI Taxonomy" id="43768"/>
    <lineage>
        <taxon>Bacteria</taxon>
        <taxon>Bacillati</taxon>
        <taxon>Actinomycetota</taxon>
        <taxon>Actinomycetes</taxon>
        <taxon>Mycobacteriales</taxon>
        <taxon>Corynebacteriaceae</taxon>
        <taxon>Corynebacterium</taxon>
    </lineage>
</organism>
<comment type="caution">
    <text evidence="3">The sequence shown here is derived from an EMBL/GenBank/DDBJ whole genome shotgun (WGS) entry which is preliminary data.</text>
</comment>
<evidence type="ECO:0000256" key="1">
    <source>
        <dbReference type="ARBA" id="ARBA00022801"/>
    </source>
</evidence>
<dbReference type="SUPFAM" id="SSF52499">
    <property type="entry name" value="Isochorismatase-like hydrolases"/>
    <property type="match status" value="1"/>
</dbReference>
<reference evidence="3 4" key="1">
    <citation type="submission" date="2018-06" db="EMBL/GenBank/DDBJ databases">
        <authorList>
            <consortium name="Pathogen Informatics"/>
            <person name="Doyle S."/>
        </authorList>
    </citation>
    <scope>NUCLEOTIDE SEQUENCE [LARGE SCALE GENOMIC DNA]</scope>
    <source>
        <strain evidence="3 4">NCTC10254</strain>
    </source>
</reference>
<gene>
    <name evidence="3" type="primary">entB</name>
    <name evidence="3" type="ORF">NCTC10254_00454</name>
</gene>